<keyword evidence="7" id="KW-0547">Nucleotide-binding</keyword>
<dbReference type="EC" id="2.7.13.3" evidence="3"/>
<dbReference type="RefSeq" id="WP_379892900.1">
    <property type="nucleotide sequence ID" value="NZ_CBCSCT010000023.1"/>
</dbReference>
<proteinExistence type="predicted"/>
<evidence type="ECO:0000256" key="6">
    <source>
        <dbReference type="ARBA" id="ARBA00022679"/>
    </source>
</evidence>
<dbReference type="Pfam" id="PF00672">
    <property type="entry name" value="HAMP"/>
    <property type="match status" value="1"/>
</dbReference>
<keyword evidence="12" id="KW-0812">Transmembrane</keyword>
<keyword evidence="6 15" id="KW-0808">Transferase</keyword>
<keyword evidence="9" id="KW-0067">ATP-binding</keyword>
<dbReference type="SMART" id="SM00387">
    <property type="entry name" value="HATPase_c"/>
    <property type="match status" value="1"/>
</dbReference>
<dbReference type="GO" id="GO:0004673">
    <property type="term" value="F:protein histidine kinase activity"/>
    <property type="evidence" value="ECO:0007669"/>
    <property type="project" value="UniProtKB-EC"/>
</dbReference>
<dbReference type="EMBL" id="JBHSQV010000031">
    <property type="protein sequence ID" value="MFC5985751.1"/>
    <property type="molecule type" value="Genomic_DNA"/>
</dbReference>
<evidence type="ECO:0000259" key="13">
    <source>
        <dbReference type="PROSITE" id="PS50109"/>
    </source>
</evidence>
<reference evidence="16" key="1">
    <citation type="journal article" date="2019" name="Int. J. Syst. Evol. Microbiol.">
        <title>The Global Catalogue of Microorganisms (GCM) 10K type strain sequencing project: providing services to taxonomists for standard genome sequencing and annotation.</title>
        <authorList>
            <consortium name="The Broad Institute Genomics Platform"/>
            <consortium name="The Broad Institute Genome Sequencing Center for Infectious Disease"/>
            <person name="Wu L."/>
            <person name="Ma J."/>
        </authorList>
    </citation>
    <scope>NUCLEOTIDE SEQUENCE [LARGE SCALE GENOMIC DNA]</scope>
    <source>
        <strain evidence="16">CCM 8749</strain>
    </source>
</reference>
<dbReference type="InterPro" id="IPR036890">
    <property type="entry name" value="HATPase_C_sf"/>
</dbReference>
<dbReference type="PROSITE" id="PS50885">
    <property type="entry name" value="HAMP"/>
    <property type="match status" value="1"/>
</dbReference>
<name>A0ABW1IL35_9BACL</name>
<dbReference type="PANTHER" id="PTHR34220">
    <property type="entry name" value="SENSOR HISTIDINE KINASE YPDA"/>
    <property type="match status" value="1"/>
</dbReference>
<feature type="domain" description="HAMP" evidence="14">
    <location>
        <begin position="318"/>
        <end position="370"/>
    </location>
</feature>
<dbReference type="Gene3D" id="6.10.340.10">
    <property type="match status" value="1"/>
</dbReference>
<dbReference type="InterPro" id="IPR050640">
    <property type="entry name" value="Bact_2-comp_sensor_kinase"/>
</dbReference>
<evidence type="ECO:0000256" key="10">
    <source>
        <dbReference type="ARBA" id="ARBA00023012"/>
    </source>
</evidence>
<keyword evidence="5" id="KW-0597">Phosphoprotein</keyword>
<dbReference type="InterPro" id="IPR010559">
    <property type="entry name" value="Sig_transdc_His_kin_internal"/>
</dbReference>
<keyword evidence="12" id="KW-1133">Transmembrane helix</keyword>
<evidence type="ECO:0000259" key="14">
    <source>
        <dbReference type="PROSITE" id="PS50885"/>
    </source>
</evidence>
<gene>
    <name evidence="15" type="ORF">ACFPXP_04825</name>
</gene>
<dbReference type="CDD" id="cd06225">
    <property type="entry name" value="HAMP"/>
    <property type="match status" value="1"/>
</dbReference>
<dbReference type="InterPro" id="IPR005467">
    <property type="entry name" value="His_kinase_dom"/>
</dbReference>
<evidence type="ECO:0000313" key="15">
    <source>
        <dbReference type="EMBL" id="MFC5985751.1"/>
    </source>
</evidence>
<dbReference type="SUPFAM" id="SSF55874">
    <property type="entry name" value="ATPase domain of HSP90 chaperone/DNA topoisomerase II/histidine kinase"/>
    <property type="match status" value="1"/>
</dbReference>
<keyword evidence="10" id="KW-0902">Two-component regulatory system</keyword>
<evidence type="ECO:0000256" key="9">
    <source>
        <dbReference type="ARBA" id="ARBA00022840"/>
    </source>
</evidence>
<organism evidence="15 16">
    <name type="scientific">Marinicrinis lubricantis</name>
    <dbReference type="NCBI Taxonomy" id="2086470"/>
    <lineage>
        <taxon>Bacteria</taxon>
        <taxon>Bacillati</taxon>
        <taxon>Bacillota</taxon>
        <taxon>Bacilli</taxon>
        <taxon>Bacillales</taxon>
        <taxon>Paenibacillaceae</taxon>
    </lineage>
</organism>
<comment type="catalytic activity">
    <reaction evidence="1">
        <text>ATP + protein L-histidine = ADP + protein N-phospho-L-histidine.</text>
        <dbReference type="EC" id="2.7.13.3"/>
    </reaction>
</comment>
<dbReference type="Pfam" id="PF06580">
    <property type="entry name" value="His_kinase"/>
    <property type="match status" value="1"/>
</dbReference>
<feature type="domain" description="Histidine kinase" evidence="13">
    <location>
        <begin position="468"/>
        <end position="594"/>
    </location>
</feature>
<evidence type="ECO:0000256" key="8">
    <source>
        <dbReference type="ARBA" id="ARBA00022777"/>
    </source>
</evidence>
<dbReference type="SMART" id="SM00304">
    <property type="entry name" value="HAMP"/>
    <property type="match status" value="1"/>
</dbReference>
<dbReference type="InterPro" id="IPR003660">
    <property type="entry name" value="HAMP_dom"/>
</dbReference>
<keyword evidence="16" id="KW-1185">Reference proteome</keyword>
<protein>
    <recommendedName>
        <fullName evidence="3">histidine kinase</fullName>
        <ecNumber evidence="3">2.7.13.3</ecNumber>
    </recommendedName>
</protein>
<dbReference type="PROSITE" id="PS50109">
    <property type="entry name" value="HIS_KIN"/>
    <property type="match status" value="1"/>
</dbReference>
<feature type="transmembrane region" description="Helical" evidence="12">
    <location>
        <begin position="297"/>
        <end position="320"/>
    </location>
</feature>
<evidence type="ECO:0000256" key="1">
    <source>
        <dbReference type="ARBA" id="ARBA00000085"/>
    </source>
</evidence>
<comment type="subcellular location">
    <subcellularLocation>
        <location evidence="2">Cell membrane</location>
        <topology evidence="2">Multi-pass membrane protein</topology>
    </subcellularLocation>
</comment>
<dbReference type="Proteomes" id="UP001596250">
    <property type="component" value="Unassembled WGS sequence"/>
</dbReference>
<evidence type="ECO:0000256" key="3">
    <source>
        <dbReference type="ARBA" id="ARBA00012438"/>
    </source>
</evidence>
<comment type="caution">
    <text evidence="15">The sequence shown here is derived from an EMBL/GenBank/DDBJ whole genome shotgun (WGS) entry which is preliminary data.</text>
</comment>
<evidence type="ECO:0000256" key="7">
    <source>
        <dbReference type="ARBA" id="ARBA00022741"/>
    </source>
</evidence>
<keyword evidence="4" id="KW-1003">Cell membrane</keyword>
<evidence type="ECO:0000256" key="5">
    <source>
        <dbReference type="ARBA" id="ARBA00022553"/>
    </source>
</evidence>
<evidence type="ECO:0000256" key="12">
    <source>
        <dbReference type="SAM" id="Phobius"/>
    </source>
</evidence>
<keyword evidence="11 12" id="KW-0472">Membrane</keyword>
<accession>A0ABW1IL35</accession>
<evidence type="ECO:0000256" key="11">
    <source>
        <dbReference type="ARBA" id="ARBA00023136"/>
    </source>
</evidence>
<dbReference type="InterPro" id="IPR003594">
    <property type="entry name" value="HATPase_dom"/>
</dbReference>
<dbReference type="SUPFAM" id="SSF158472">
    <property type="entry name" value="HAMP domain-like"/>
    <property type="match status" value="1"/>
</dbReference>
<dbReference type="Gene3D" id="3.30.565.10">
    <property type="entry name" value="Histidine kinase-like ATPase, C-terminal domain"/>
    <property type="match status" value="1"/>
</dbReference>
<dbReference type="PANTHER" id="PTHR34220:SF7">
    <property type="entry name" value="SENSOR HISTIDINE KINASE YPDA"/>
    <property type="match status" value="1"/>
</dbReference>
<feature type="transmembrane region" description="Helical" evidence="12">
    <location>
        <begin position="20"/>
        <end position="39"/>
    </location>
</feature>
<evidence type="ECO:0000256" key="4">
    <source>
        <dbReference type="ARBA" id="ARBA00022475"/>
    </source>
</evidence>
<sequence>MKLFSHFPRKWNDIKLRNKLMIAFIFVVFIPVMIVGLFLTNELRQGAMKDAVEQTTVNMDRVKQRIMELLHVPIDISNKLLFDDRLRDLVNHKYETQFEMVQAYKDYPDFERYMQFSQEVANIKMYTQNTTMIMNWEFFPADDTIKSTAWYQSALNERGVIGWHYLEDETKDNEKFLSLVRRINFDNYLNENVLVITIDPSYLHSVVDSEPFDTLIVDDQNNIITANRENWINQQLTDIFPDIDLSHSGKLDTEWDGENVNIMIEELNPEASHNGLRVITIFSVDSIVKDANAFSRLGMSVILVSVIVALILIVWVSSLLTKRFLKLSKSISKVARGDLDTMVMIDGNDEFGQLSRQFNFMVRSIKELMQEVHETNMQKKQLELKQNEIKLKMMASQINPHFLFNALESIRMKAHIKGETEIAEVVKLLGRLMRKNLEVGGHQIAIKDEFEMVRCYLEIQKFRYGDRLNFDLELDPAAQQMLVPPLIIQPLVENAVIHGLEGKESGEGYLSVKASLVDHILQVEVSDNGVGISDSRMKAILQMLEDTEESSRNRIGMRNVHNRLQMLYGEEHGLKIDSKPGIGTTIRFSIPSGGVSVV</sequence>
<evidence type="ECO:0000256" key="2">
    <source>
        <dbReference type="ARBA" id="ARBA00004651"/>
    </source>
</evidence>
<keyword evidence="8 15" id="KW-0418">Kinase</keyword>
<evidence type="ECO:0000313" key="16">
    <source>
        <dbReference type="Proteomes" id="UP001596250"/>
    </source>
</evidence>
<dbReference type="Pfam" id="PF02518">
    <property type="entry name" value="HATPase_c"/>
    <property type="match status" value="1"/>
</dbReference>